<dbReference type="SUPFAM" id="SSF51735">
    <property type="entry name" value="NAD(P)-binding Rossmann-fold domains"/>
    <property type="match status" value="1"/>
</dbReference>
<feature type="compositionally biased region" description="Basic residues" evidence="4">
    <location>
        <begin position="53"/>
        <end position="64"/>
    </location>
</feature>
<dbReference type="AlphaFoldDB" id="A0A4R5DKP6"/>
<evidence type="ECO:0000256" key="2">
    <source>
        <dbReference type="ARBA" id="ARBA00023002"/>
    </source>
</evidence>
<evidence type="ECO:0000256" key="1">
    <source>
        <dbReference type="ARBA" id="ARBA00007637"/>
    </source>
</evidence>
<evidence type="ECO:0000313" key="6">
    <source>
        <dbReference type="EMBL" id="TDE11203.1"/>
    </source>
</evidence>
<evidence type="ECO:0000256" key="3">
    <source>
        <dbReference type="ARBA" id="ARBA00023027"/>
    </source>
</evidence>
<feature type="region of interest" description="Disordered" evidence="4">
    <location>
        <begin position="377"/>
        <end position="397"/>
    </location>
</feature>
<dbReference type="OrthoDB" id="8770295at2"/>
<evidence type="ECO:0000313" key="7">
    <source>
        <dbReference type="Proteomes" id="UP000294739"/>
    </source>
</evidence>
<dbReference type="CDD" id="cd08946">
    <property type="entry name" value="SDR_e"/>
    <property type="match status" value="1"/>
</dbReference>
<feature type="region of interest" description="Disordered" evidence="4">
    <location>
        <begin position="1"/>
        <end position="89"/>
    </location>
</feature>
<dbReference type="Pfam" id="PF01370">
    <property type="entry name" value="Epimerase"/>
    <property type="match status" value="1"/>
</dbReference>
<dbReference type="InterPro" id="IPR001509">
    <property type="entry name" value="Epimerase_deHydtase"/>
</dbReference>
<dbReference type="InParanoid" id="A0A4R5DKP6"/>
<evidence type="ECO:0000259" key="5">
    <source>
        <dbReference type="Pfam" id="PF01370"/>
    </source>
</evidence>
<protein>
    <submittedName>
        <fullName evidence="6">NAD(P)-dependent oxidoreductase</fullName>
    </submittedName>
</protein>
<sequence length="397" mass="41533">MDLRRPRRSHAGRSRPGPLEPEPDGAVVPGPGGRLRERSLDDGGDDHRADGARRRHPAAGRHHRAAGEDRRRPARREQPDDPGAGGLRAVSRTVLVTGAAGRLGRSVVTMLRSAGSAVVAVDRAPGVVDGVQVRAADLADPHAADTVVAGCDEVIHLAAIPGPHAAPAATVFANNTAVTFRVLHAAAARGIRTAVVASSVSAYGLTFGPASFSPRYVPIDEDHPLTPYDPYGLSKQVDEHTAAMIARSTGLTVVAPRFGWIATRDMVAERVRQVAADPGAGKSVRELWGYVELGDAARACVAALDVRDGHHSVNVLAPDSLSTTPTAQLVARFHPSTRIRAGLTGTASAWSGDRAARLLGLGSMWSWRDADALEGTVSTADREVPAGGESHEAKGES</sequence>
<keyword evidence="3" id="KW-0520">NAD</keyword>
<feature type="compositionally biased region" description="Basic and acidic residues" evidence="4">
    <location>
        <begin position="34"/>
        <end position="52"/>
    </location>
</feature>
<dbReference type="InterPro" id="IPR036291">
    <property type="entry name" value="NAD(P)-bd_dom_sf"/>
</dbReference>
<feature type="domain" description="NAD-dependent epimerase/dehydratase" evidence="5">
    <location>
        <begin position="94"/>
        <end position="308"/>
    </location>
</feature>
<dbReference type="Proteomes" id="UP000294739">
    <property type="component" value="Unassembled WGS sequence"/>
</dbReference>
<gene>
    <name evidence="6" type="ORF">E1269_10065</name>
</gene>
<keyword evidence="7" id="KW-1185">Reference proteome</keyword>
<organism evidence="6 7">
    <name type="scientific">Jiangella asiatica</name>
    <dbReference type="NCBI Taxonomy" id="2530372"/>
    <lineage>
        <taxon>Bacteria</taxon>
        <taxon>Bacillati</taxon>
        <taxon>Actinomycetota</taxon>
        <taxon>Actinomycetes</taxon>
        <taxon>Jiangellales</taxon>
        <taxon>Jiangellaceae</taxon>
        <taxon>Jiangella</taxon>
    </lineage>
</organism>
<dbReference type="GO" id="GO:0016491">
    <property type="term" value="F:oxidoreductase activity"/>
    <property type="evidence" value="ECO:0007669"/>
    <property type="project" value="UniProtKB-KW"/>
</dbReference>
<accession>A0A4R5DKP6</accession>
<dbReference type="PANTHER" id="PTHR43103:SF5">
    <property type="entry name" value="4-EPIMERASE, PUTATIVE (AFU_ORTHOLOGUE AFUA_7G00360)-RELATED"/>
    <property type="match status" value="1"/>
</dbReference>
<comment type="caution">
    <text evidence="6">The sequence shown here is derived from an EMBL/GenBank/DDBJ whole genome shotgun (WGS) entry which is preliminary data.</text>
</comment>
<feature type="compositionally biased region" description="Basic residues" evidence="4">
    <location>
        <begin position="1"/>
        <end position="13"/>
    </location>
</feature>
<reference evidence="6 7" key="1">
    <citation type="submission" date="2019-03" db="EMBL/GenBank/DDBJ databases">
        <title>Draft genome sequences of novel Actinobacteria.</title>
        <authorList>
            <person name="Sahin N."/>
            <person name="Ay H."/>
            <person name="Saygin H."/>
        </authorList>
    </citation>
    <scope>NUCLEOTIDE SEQUENCE [LARGE SCALE GENOMIC DNA]</scope>
    <source>
        <strain evidence="6 7">5K138</strain>
    </source>
</reference>
<dbReference type="PANTHER" id="PTHR43103">
    <property type="entry name" value="NUCLEOSIDE-DIPHOSPHATE-SUGAR EPIMERASE"/>
    <property type="match status" value="1"/>
</dbReference>
<dbReference type="EMBL" id="SMKZ01000011">
    <property type="protein sequence ID" value="TDE11203.1"/>
    <property type="molecule type" value="Genomic_DNA"/>
</dbReference>
<name>A0A4R5DKP6_9ACTN</name>
<keyword evidence="2" id="KW-0560">Oxidoreductase</keyword>
<dbReference type="Gene3D" id="3.40.50.720">
    <property type="entry name" value="NAD(P)-binding Rossmann-like Domain"/>
    <property type="match status" value="1"/>
</dbReference>
<evidence type="ECO:0000256" key="4">
    <source>
        <dbReference type="SAM" id="MobiDB-lite"/>
    </source>
</evidence>
<comment type="similarity">
    <text evidence="1">Belongs to the NAD(P)-dependent epimerase/dehydratase family.</text>
</comment>
<feature type="compositionally biased region" description="Basic and acidic residues" evidence="4">
    <location>
        <begin position="380"/>
        <end position="397"/>
    </location>
</feature>
<feature type="compositionally biased region" description="Basic and acidic residues" evidence="4">
    <location>
        <begin position="65"/>
        <end position="79"/>
    </location>
</feature>
<proteinExistence type="inferred from homology"/>